<dbReference type="Gene3D" id="3.30.700.10">
    <property type="entry name" value="Glycoprotein, Type 4 Pilin"/>
    <property type="match status" value="1"/>
</dbReference>
<proteinExistence type="predicted"/>
<dbReference type="NCBIfam" id="TIGR02532">
    <property type="entry name" value="IV_pilin_GFxxxE"/>
    <property type="match status" value="1"/>
</dbReference>
<dbReference type="Pfam" id="PF07963">
    <property type="entry name" value="N_methyl"/>
    <property type="match status" value="1"/>
</dbReference>
<sequence>MKASGFTLIELLAAMAVIGILATIGVVSLRGASRSQTFSGYVNEIALSVQQATSRANSSNRLYVILYDTTGVRWGPAQATLTPDACETGSTPTLASTDTTVTKPADVTQTATGFLCVSAPGLVTRLNTLQTCAYGGTNVPCLRASRGTTQRAILISASGQAVVQ</sequence>
<keyword evidence="5" id="KW-0472">Membrane</keyword>
<comment type="caution">
    <text evidence="6">The sequence shown here is derived from an EMBL/GenBank/DDBJ whole genome shotgun (WGS) entry which is preliminary data.</text>
</comment>
<accession>A0AAE3XFI0</accession>
<dbReference type="GO" id="GO:0009279">
    <property type="term" value="C:cell outer membrane"/>
    <property type="evidence" value="ECO:0007669"/>
    <property type="project" value="UniProtKB-SubCell"/>
</dbReference>
<dbReference type="EMBL" id="JAVDQK010000024">
    <property type="protein sequence ID" value="MDR6221145.1"/>
    <property type="molecule type" value="Genomic_DNA"/>
</dbReference>
<dbReference type="InterPro" id="IPR045584">
    <property type="entry name" value="Pilin-like"/>
</dbReference>
<feature type="transmembrane region" description="Helical" evidence="5">
    <location>
        <begin position="6"/>
        <end position="29"/>
    </location>
</feature>
<keyword evidence="4" id="KW-0998">Cell outer membrane</keyword>
<keyword evidence="5" id="KW-1133">Transmembrane helix</keyword>
<keyword evidence="5" id="KW-0812">Transmembrane</keyword>
<evidence type="ECO:0000256" key="4">
    <source>
        <dbReference type="ARBA" id="ARBA00023237"/>
    </source>
</evidence>
<evidence type="ECO:0000256" key="3">
    <source>
        <dbReference type="ARBA" id="ARBA00022764"/>
    </source>
</evidence>
<evidence type="ECO:0000313" key="6">
    <source>
        <dbReference type="EMBL" id="MDR6221145.1"/>
    </source>
</evidence>
<organism evidence="6 7">
    <name type="scientific">Deinococcus soli</name>
    <name type="common">ex Cha et al. 2016</name>
    <dbReference type="NCBI Taxonomy" id="1309411"/>
    <lineage>
        <taxon>Bacteria</taxon>
        <taxon>Thermotogati</taxon>
        <taxon>Deinococcota</taxon>
        <taxon>Deinococci</taxon>
        <taxon>Deinococcales</taxon>
        <taxon>Deinococcaceae</taxon>
        <taxon>Deinococcus</taxon>
    </lineage>
</organism>
<evidence type="ECO:0000256" key="5">
    <source>
        <dbReference type="SAM" id="Phobius"/>
    </source>
</evidence>
<dbReference type="RefSeq" id="WP_309858697.1">
    <property type="nucleotide sequence ID" value="NZ_JAVDQJ010000022.1"/>
</dbReference>
<evidence type="ECO:0000256" key="2">
    <source>
        <dbReference type="ARBA" id="ARBA00004418"/>
    </source>
</evidence>
<dbReference type="InterPro" id="IPR012902">
    <property type="entry name" value="N_methyl_site"/>
</dbReference>
<dbReference type="GO" id="GO:0042597">
    <property type="term" value="C:periplasmic space"/>
    <property type="evidence" value="ECO:0007669"/>
    <property type="project" value="UniProtKB-SubCell"/>
</dbReference>
<reference evidence="6" key="1">
    <citation type="submission" date="2023-07" db="EMBL/GenBank/DDBJ databases">
        <title>Sorghum-associated microbial communities from plants grown in Nebraska, USA.</title>
        <authorList>
            <person name="Schachtman D."/>
        </authorList>
    </citation>
    <scope>NUCLEOTIDE SEQUENCE</scope>
    <source>
        <strain evidence="6">BE330</strain>
    </source>
</reference>
<gene>
    <name evidence="6" type="ORF">J2Y00_004777</name>
</gene>
<dbReference type="PROSITE" id="PS00409">
    <property type="entry name" value="PROKAR_NTER_METHYL"/>
    <property type="match status" value="1"/>
</dbReference>
<comment type="subcellular location">
    <subcellularLocation>
        <location evidence="1">Cell outer membrane</location>
        <topology evidence="1">Single-pass membrane protein</topology>
    </subcellularLocation>
    <subcellularLocation>
        <location evidence="2">Periplasm</location>
    </subcellularLocation>
</comment>
<dbReference type="AlphaFoldDB" id="A0AAE3XFI0"/>
<protein>
    <submittedName>
        <fullName evidence="6">Prepilin-type N-terminal cleavage/methylation domain-containing protein</fullName>
    </submittedName>
</protein>
<dbReference type="Proteomes" id="UP001185331">
    <property type="component" value="Unassembled WGS sequence"/>
</dbReference>
<keyword evidence="3" id="KW-0574">Periplasm</keyword>
<evidence type="ECO:0000313" key="7">
    <source>
        <dbReference type="Proteomes" id="UP001185331"/>
    </source>
</evidence>
<name>A0AAE3XFI0_9DEIO</name>
<dbReference type="SUPFAM" id="SSF54523">
    <property type="entry name" value="Pili subunits"/>
    <property type="match status" value="1"/>
</dbReference>
<evidence type="ECO:0000256" key="1">
    <source>
        <dbReference type="ARBA" id="ARBA00004203"/>
    </source>
</evidence>